<reference evidence="4 7" key="1">
    <citation type="submission" date="2016-02" db="EMBL/GenBank/DDBJ databases">
        <authorList>
            <person name="Teng J.L."/>
            <person name="Tang Y."/>
            <person name="Huang Y."/>
            <person name="Guo F."/>
            <person name="Wei W."/>
            <person name="Chen J.H."/>
            <person name="Wong S.Y."/>
            <person name="Lau S.K."/>
            <person name="Woo P.C."/>
        </authorList>
    </citation>
    <scope>NUCLEOTIDE SEQUENCE [LARGE SCALE GENOMIC DNA]</scope>
    <source>
        <strain evidence="4 7">JCM 13375</strain>
    </source>
</reference>
<dbReference type="SMART" id="SM00829">
    <property type="entry name" value="PKS_ER"/>
    <property type="match status" value="1"/>
</dbReference>
<comment type="caution">
    <text evidence="5">The sequence shown here is derived from an EMBL/GenBank/DDBJ whole genome shotgun (WGS) entry which is preliminary data.</text>
</comment>
<dbReference type="Pfam" id="PF08240">
    <property type="entry name" value="ADH_N"/>
    <property type="match status" value="1"/>
</dbReference>
<keyword evidence="1" id="KW-0560">Oxidoreductase</keyword>
<dbReference type="PROSITE" id="PS00059">
    <property type="entry name" value="ADH_ZINC"/>
    <property type="match status" value="1"/>
</dbReference>
<dbReference type="GO" id="GO:0008270">
    <property type="term" value="F:zinc ion binding"/>
    <property type="evidence" value="ECO:0007669"/>
    <property type="project" value="InterPro"/>
</dbReference>
<feature type="domain" description="Enoyl reductase (ER)" evidence="3">
    <location>
        <begin position="9"/>
        <end position="379"/>
    </location>
</feature>
<dbReference type="InterPro" id="IPR013149">
    <property type="entry name" value="ADH-like_C"/>
</dbReference>
<comment type="similarity">
    <text evidence="2">Belongs to the zinc-containing alcohol dehydrogenase family.</text>
</comment>
<proteinExistence type="inferred from homology"/>
<dbReference type="InterPro" id="IPR011032">
    <property type="entry name" value="GroES-like_sf"/>
</dbReference>
<accession>A0A138AX90</accession>
<dbReference type="RefSeq" id="WP_068569762.1">
    <property type="nucleotide sequence ID" value="NZ_LSRE01000023.1"/>
</dbReference>
<dbReference type="AlphaFoldDB" id="A0A138AX90"/>
<keyword evidence="2" id="KW-0479">Metal-binding</keyword>
<dbReference type="Proteomes" id="UP000070258">
    <property type="component" value="Unassembled WGS sequence"/>
</dbReference>
<reference evidence="5" key="3">
    <citation type="submission" date="2016-02" db="EMBL/GenBank/DDBJ databases">
        <authorList>
            <person name="Teng J.L."/>
            <person name="Yang Y."/>
            <person name="Huang Y."/>
            <person name="Guo F."/>
            <person name="Wei W."/>
            <person name="Chen J.H."/>
            <person name="Wong S.Y."/>
            <person name="Lau S.K."/>
            <person name="Woo P.C."/>
        </authorList>
    </citation>
    <scope>NUCLEOTIDE SEQUENCE</scope>
    <source>
        <strain evidence="5">JCM 15929</strain>
    </source>
</reference>
<dbReference type="Pfam" id="PF00107">
    <property type="entry name" value="ADH_zinc_N"/>
    <property type="match status" value="1"/>
</dbReference>
<protein>
    <submittedName>
        <fullName evidence="5">Alcohol dehydrogenase</fullName>
    </submittedName>
</protein>
<dbReference type="SUPFAM" id="SSF50129">
    <property type="entry name" value="GroES-like"/>
    <property type="match status" value="1"/>
</dbReference>
<dbReference type="SUPFAM" id="SSF51735">
    <property type="entry name" value="NAD(P)-binding Rossmann-fold domains"/>
    <property type="match status" value="1"/>
</dbReference>
<evidence type="ECO:0000256" key="1">
    <source>
        <dbReference type="ARBA" id="ARBA00023002"/>
    </source>
</evidence>
<keyword evidence="7" id="KW-1185">Reference proteome</keyword>
<evidence type="ECO:0000313" key="5">
    <source>
        <dbReference type="EMBL" id="KXP15073.1"/>
    </source>
</evidence>
<dbReference type="PANTHER" id="PTHR43189">
    <property type="entry name" value="ZINC-TYPE ALCOHOL DEHYDROGENASE-LIKE PROTEIN C1198.01-RELATED"/>
    <property type="match status" value="1"/>
</dbReference>
<evidence type="ECO:0000256" key="2">
    <source>
        <dbReference type="RuleBase" id="RU361277"/>
    </source>
</evidence>
<sequence length="388" mass="41622">MKAVVVNEGNLTVEDVPSPSPARGQVLLDVTRTGICGSDLHARHHADLVADLAAKAGYDDCMRTDQRIVMGHEFVGTVAEYGPGCRKRWPVGTRVVSLPTVMVGSEPQLVGLSERAPGSYAEQVLVQESMTMPVPDKLSDEEAALTEPMAVAWHAVRRAEVGRGRTAIVIGCGPIGLAVISMLRASGVKKIIASDFSPGRRALAKQMGAHVVVDPREQQPWEAYKQPRNEIRRASDLFKLGVSTMDKLTLVPGPVPWWHVFRLADRIGETPSGPVVFECVGVPGMINSIIEAAPLRTRVVVVGVCMEPDQIMPALAGNKEIELRFAFGYDPGEFHDTLHMMAEGKVNVKPLVTGTVGLEGVEAAFSALGDPEVHAKILIDPSSTVAAP</sequence>
<evidence type="ECO:0000313" key="4">
    <source>
        <dbReference type="EMBL" id="KXO95959.1"/>
    </source>
</evidence>
<gene>
    <name evidence="5" type="ORF">AXK60_04215</name>
    <name evidence="4" type="ORF">AXK61_04765</name>
</gene>
<dbReference type="Gene3D" id="3.90.180.10">
    <property type="entry name" value="Medium-chain alcohol dehydrogenases, catalytic domain"/>
    <property type="match status" value="2"/>
</dbReference>
<dbReference type="InterPro" id="IPR013154">
    <property type="entry name" value="ADH-like_N"/>
</dbReference>
<dbReference type="InterPro" id="IPR020843">
    <property type="entry name" value="ER"/>
</dbReference>
<name>A0A138AX90_9ACTN</name>
<dbReference type="Gene3D" id="3.40.50.720">
    <property type="entry name" value="NAD(P)-binding Rossmann-like Domain"/>
    <property type="match status" value="2"/>
</dbReference>
<organism evidence="5 6">
    <name type="scientific">Tsukamurella pseudospumae</name>
    <dbReference type="NCBI Taxonomy" id="239498"/>
    <lineage>
        <taxon>Bacteria</taxon>
        <taxon>Bacillati</taxon>
        <taxon>Actinomycetota</taxon>
        <taxon>Actinomycetes</taxon>
        <taxon>Mycobacteriales</taxon>
        <taxon>Tsukamurellaceae</taxon>
        <taxon>Tsukamurella</taxon>
    </lineage>
</organism>
<dbReference type="EMBL" id="LSRE01000023">
    <property type="protein sequence ID" value="KXO95959.1"/>
    <property type="molecule type" value="Genomic_DNA"/>
</dbReference>
<dbReference type="InterPro" id="IPR036291">
    <property type="entry name" value="NAD(P)-bd_dom_sf"/>
</dbReference>
<dbReference type="OrthoDB" id="9797931at2"/>
<dbReference type="EMBL" id="LSRF01000001">
    <property type="protein sequence ID" value="KXP15073.1"/>
    <property type="molecule type" value="Genomic_DNA"/>
</dbReference>
<dbReference type="GO" id="GO:0016491">
    <property type="term" value="F:oxidoreductase activity"/>
    <property type="evidence" value="ECO:0007669"/>
    <property type="project" value="UniProtKB-KW"/>
</dbReference>
<reference evidence="6" key="2">
    <citation type="submission" date="2016-02" db="EMBL/GenBank/DDBJ databases">
        <authorList>
            <person name="Wen L."/>
            <person name="He K."/>
            <person name="Yang H."/>
        </authorList>
    </citation>
    <scope>NUCLEOTIDE SEQUENCE [LARGE SCALE GENOMIC DNA]</scope>
    <source>
        <strain evidence="6">JCM 15929</strain>
    </source>
</reference>
<evidence type="ECO:0000313" key="6">
    <source>
        <dbReference type="Proteomes" id="UP000070258"/>
    </source>
</evidence>
<comment type="cofactor">
    <cofactor evidence="2">
        <name>Zn(2+)</name>
        <dbReference type="ChEBI" id="CHEBI:29105"/>
    </cofactor>
</comment>
<evidence type="ECO:0000313" key="7">
    <source>
        <dbReference type="Proteomes" id="UP000070409"/>
    </source>
</evidence>
<dbReference type="PANTHER" id="PTHR43189:SF1">
    <property type="entry name" value="ZINC-TYPE ALCOHOL DEHYDROGENASE-LIKE PROTEIN C1198.01"/>
    <property type="match status" value="1"/>
</dbReference>
<evidence type="ECO:0000259" key="3">
    <source>
        <dbReference type="SMART" id="SM00829"/>
    </source>
</evidence>
<dbReference type="STRING" id="239498.AXK60_04215"/>
<dbReference type="CDD" id="cd08262">
    <property type="entry name" value="Zn_ADH8"/>
    <property type="match status" value="1"/>
</dbReference>
<dbReference type="Proteomes" id="UP000070409">
    <property type="component" value="Unassembled WGS sequence"/>
</dbReference>
<keyword evidence="2" id="KW-0862">Zinc</keyword>
<dbReference type="InterPro" id="IPR002328">
    <property type="entry name" value="ADH_Zn_CS"/>
</dbReference>